<sequence length="234" mass="26641">MGVRPESLKRELSFAMHIQCGHIDGYVSYRIKCYYNLSIIAQTKVMNQKCQGATGHMLVTEPLQIVCVDIFEPLHTGKDNEPQYKSNKWKTSTTVLGIELGYTAVYHPSANPAERVMKELDRMFRLNCHKKKQHVDNSGNSGATPVEIMDKGTLKTVLQRYIVYHDNQCQLGNPKDKKVMWARVPHLERQFSRPCMKSTSVACVMRLHASVTMQCLECMDTRVLPVQGSAYQSE</sequence>
<evidence type="ECO:0000313" key="2">
    <source>
        <dbReference type="Proteomes" id="UP001159363"/>
    </source>
</evidence>
<dbReference type="Gene3D" id="3.30.420.10">
    <property type="entry name" value="Ribonuclease H-like superfamily/Ribonuclease H"/>
    <property type="match status" value="1"/>
</dbReference>
<dbReference type="EMBL" id="JARBHB010000005">
    <property type="protein sequence ID" value="KAJ8882584.1"/>
    <property type="molecule type" value="Genomic_DNA"/>
</dbReference>
<accession>A0ABQ9HE58</accession>
<reference evidence="1 2" key="1">
    <citation type="submission" date="2023-02" db="EMBL/GenBank/DDBJ databases">
        <title>LHISI_Scaffold_Assembly.</title>
        <authorList>
            <person name="Stuart O.P."/>
            <person name="Cleave R."/>
            <person name="Magrath M.J.L."/>
            <person name="Mikheyev A.S."/>
        </authorList>
    </citation>
    <scope>NUCLEOTIDE SEQUENCE [LARGE SCALE GENOMIC DNA]</scope>
    <source>
        <strain evidence="1">Daus_M_001</strain>
        <tissue evidence="1">Leg muscle</tissue>
    </source>
</reference>
<dbReference type="Proteomes" id="UP001159363">
    <property type="component" value="Chromosome 4"/>
</dbReference>
<dbReference type="SUPFAM" id="SSF53098">
    <property type="entry name" value="Ribonuclease H-like"/>
    <property type="match status" value="1"/>
</dbReference>
<comment type="caution">
    <text evidence="1">The sequence shown here is derived from an EMBL/GenBank/DDBJ whole genome shotgun (WGS) entry which is preliminary data.</text>
</comment>
<dbReference type="InterPro" id="IPR012337">
    <property type="entry name" value="RNaseH-like_sf"/>
</dbReference>
<name>A0ABQ9HE58_9NEOP</name>
<evidence type="ECO:0000313" key="1">
    <source>
        <dbReference type="EMBL" id="KAJ8882584.1"/>
    </source>
</evidence>
<keyword evidence="2" id="KW-1185">Reference proteome</keyword>
<dbReference type="InterPro" id="IPR036397">
    <property type="entry name" value="RNaseH_sf"/>
</dbReference>
<protein>
    <submittedName>
        <fullName evidence="1">Uncharacterized protein</fullName>
    </submittedName>
</protein>
<gene>
    <name evidence="1" type="ORF">PR048_014395</name>
</gene>
<organism evidence="1 2">
    <name type="scientific">Dryococelus australis</name>
    <dbReference type="NCBI Taxonomy" id="614101"/>
    <lineage>
        <taxon>Eukaryota</taxon>
        <taxon>Metazoa</taxon>
        <taxon>Ecdysozoa</taxon>
        <taxon>Arthropoda</taxon>
        <taxon>Hexapoda</taxon>
        <taxon>Insecta</taxon>
        <taxon>Pterygota</taxon>
        <taxon>Neoptera</taxon>
        <taxon>Polyneoptera</taxon>
        <taxon>Phasmatodea</taxon>
        <taxon>Verophasmatodea</taxon>
        <taxon>Anareolatae</taxon>
        <taxon>Phasmatidae</taxon>
        <taxon>Eurycanthinae</taxon>
        <taxon>Dryococelus</taxon>
    </lineage>
</organism>
<proteinExistence type="predicted"/>